<accession>A0A453IWC2</accession>
<protein>
    <submittedName>
        <fullName evidence="1">Uncharacterized protein</fullName>
    </submittedName>
</protein>
<name>A0A453IWC2_AEGTS</name>
<dbReference type="Proteomes" id="UP000015105">
    <property type="component" value="Chromosome 4D"/>
</dbReference>
<reference evidence="1" key="3">
    <citation type="journal article" date="2017" name="Nature">
        <title>Genome sequence of the progenitor of the wheat D genome Aegilops tauschii.</title>
        <authorList>
            <person name="Luo M.C."/>
            <person name="Gu Y.Q."/>
            <person name="Puiu D."/>
            <person name="Wang H."/>
            <person name="Twardziok S.O."/>
            <person name="Deal K.R."/>
            <person name="Huo N."/>
            <person name="Zhu T."/>
            <person name="Wang L."/>
            <person name="Wang Y."/>
            <person name="McGuire P.E."/>
            <person name="Liu S."/>
            <person name="Long H."/>
            <person name="Ramasamy R.K."/>
            <person name="Rodriguez J.C."/>
            <person name="Van S.L."/>
            <person name="Yuan L."/>
            <person name="Wang Z."/>
            <person name="Xia Z."/>
            <person name="Xiao L."/>
            <person name="Anderson O.D."/>
            <person name="Ouyang S."/>
            <person name="Liang Y."/>
            <person name="Zimin A.V."/>
            <person name="Pertea G."/>
            <person name="Qi P."/>
            <person name="Bennetzen J.L."/>
            <person name="Dai X."/>
            <person name="Dawson M.W."/>
            <person name="Muller H.G."/>
            <person name="Kugler K."/>
            <person name="Rivarola-Duarte L."/>
            <person name="Spannagl M."/>
            <person name="Mayer K.F.X."/>
            <person name="Lu F.H."/>
            <person name="Bevan M.W."/>
            <person name="Leroy P."/>
            <person name="Li P."/>
            <person name="You F.M."/>
            <person name="Sun Q."/>
            <person name="Liu Z."/>
            <person name="Lyons E."/>
            <person name="Wicker T."/>
            <person name="Salzberg S.L."/>
            <person name="Devos K.M."/>
            <person name="Dvorak J."/>
        </authorList>
    </citation>
    <scope>NUCLEOTIDE SEQUENCE [LARGE SCALE GENOMIC DNA]</scope>
    <source>
        <strain evidence="1">cv. AL8/78</strain>
    </source>
</reference>
<sequence>MCATSESSTTVYASDYFVCFIIHKITQNISDPSLLLFYFIFSSSECVVGRLSSYLICILQCLSSFSLLPISYRIKYALVQEFLRTAK</sequence>
<reference evidence="2" key="2">
    <citation type="journal article" date="2017" name="Nat. Plants">
        <title>The Aegilops tauschii genome reveals multiple impacts of transposons.</title>
        <authorList>
            <person name="Zhao G."/>
            <person name="Zou C."/>
            <person name="Li K."/>
            <person name="Wang K."/>
            <person name="Li T."/>
            <person name="Gao L."/>
            <person name="Zhang X."/>
            <person name="Wang H."/>
            <person name="Yang Z."/>
            <person name="Liu X."/>
            <person name="Jiang W."/>
            <person name="Mao L."/>
            <person name="Kong X."/>
            <person name="Jiao Y."/>
            <person name="Jia J."/>
        </authorList>
    </citation>
    <scope>NUCLEOTIDE SEQUENCE [LARGE SCALE GENOMIC DNA]</scope>
    <source>
        <strain evidence="2">cv. AL8/78</strain>
    </source>
</reference>
<reference evidence="1" key="5">
    <citation type="journal article" date="2021" name="G3 (Bethesda)">
        <title>Aegilops tauschii genome assembly Aet v5.0 features greater sequence contiguity and improved annotation.</title>
        <authorList>
            <person name="Wang L."/>
            <person name="Zhu T."/>
            <person name="Rodriguez J.C."/>
            <person name="Deal K.R."/>
            <person name="Dubcovsky J."/>
            <person name="McGuire P.E."/>
            <person name="Lux T."/>
            <person name="Spannagl M."/>
            <person name="Mayer K.F.X."/>
            <person name="Baldrich P."/>
            <person name="Meyers B.C."/>
            <person name="Huo N."/>
            <person name="Gu Y.Q."/>
            <person name="Zhou H."/>
            <person name="Devos K.M."/>
            <person name="Bennetzen J.L."/>
            <person name="Unver T."/>
            <person name="Budak H."/>
            <person name="Gulick P.J."/>
            <person name="Galiba G."/>
            <person name="Kalapos B."/>
            <person name="Nelson D.R."/>
            <person name="Li P."/>
            <person name="You F.M."/>
            <person name="Luo M.C."/>
            <person name="Dvorak J."/>
        </authorList>
    </citation>
    <scope>NUCLEOTIDE SEQUENCE [LARGE SCALE GENOMIC DNA]</scope>
    <source>
        <strain evidence="1">cv. AL8/78</strain>
    </source>
</reference>
<evidence type="ECO:0000313" key="1">
    <source>
        <dbReference type="EnsemblPlants" id="AET4Gv20710800.24"/>
    </source>
</evidence>
<organism evidence="1 2">
    <name type="scientific">Aegilops tauschii subsp. strangulata</name>
    <name type="common">Goatgrass</name>
    <dbReference type="NCBI Taxonomy" id="200361"/>
    <lineage>
        <taxon>Eukaryota</taxon>
        <taxon>Viridiplantae</taxon>
        <taxon>Streptophyta</taxon>
        <taxon>Embryophyta</taxon>
        <taxon>Tracheophyta</taxon>
        <taxon>Spermatophyta</taxon>
        <taxon>Magnoliopsida</taxon>
        <taxon>Liliopsida</taxon>
        <taxon>Poales</taxon>
        <taxon>Poaceae</taxon>
        <taxon>BOP clade</taxon>
        <taxon>Pooideae</taxon>
        <taxon>Triticodae</taxon>
        <taxon>Triticeae</taxon>
        <taxon>Triticinae</taxon>
        <taxon>Aegilops</taxon>
    </lineage>
</organism>
<dbReference type="AlphaFoldDB" id="A0A453IWC2"/>
<evidence type="ECO:0000313" key="2">
    <source>
        <dbReference type="Proteomes" id="UP000015105"/>
    </source>
</evidence>
<dbReference type="EnsemblPlants" id="AET4Gv20710800.24">
    <property type="protein sequence ID" value="AET4Gv20710800.24"/>
    <property type="gene ID" value="AET4Gv20710800"/>
</dbReference>
<reference evidence="2" key="1">
    <citation type="journal article" date="2014" name="Science">
        <title>Ancient hybridizations among the ancestral genomes of bread wheat.</title>
        <authorList>
            <consortium name="International Wheat Genome Sequencing Consortium,"/>
            <person name="Marcussen T."/>
            <person name="Sandve S.R."/>
            <person name="Heier L."/>
            <person name="Spannagl M."/>
            <person name="Pfeifer M."/>
            <person name="Jakobsen K.S."/>
            <person name="Wulff B.B."/>
            <person name="Steuernagel B."/>
            <person name="Mayer K.F."/>
            <person name="Olsen O.A."/>
        </authorList>
    </citation>
    <scope>NUCLEOTIDE SEQUENCE [LARGE SCALE GENOMIC DNA]</scope>
    <source>
        <strain evidence="2">cv. AL8/78</strain>
    </source>
</reference>
<dbReference type="Gramene" id="AET4Gv20710800.24">
    <property type="protein sequence ID" value="AET4Gv20710800.24"/>
    <property type="gene ID" value="AET4Gv20710800"/>
</dbReference>
<proteinExistence type="predicted"/>
<keyword evidence="2" id="KW-1185">Reference proteome</keyword>
<reference evidence="1" key="4">
    <citation type="submission" date="2019-03" db="UniProtKB">
        <authorList>
            <consortium name="EnsemblPlants"/>
        </authorList>
    </citation>
    <scope>IDENTIFICATION</scope>
</reference>